<reference evidence="1 2" key="1">
    <citation type="submission" date="2020-07" db="EMBL/GenBank/DDBJ databases">
        <title>Sequencing the genomes of 1000 actinobacteria strains.</title>
        <authorList>
            <person name="Klenk H.-P."/>
        </authorList>
    </citation>
    <scope>NUCLEOTIDE SEQUENCE [LARGE SCALE GENOMIC DNA]</scope>
    <source>
        <strain evidence="1 2">DSM 44442</strain>
    </source>
</reference>
<sequence length="345" mass="35895">MWGFRRTPSRRAGGTGAGAALVSAALGTDPVLRAGCASVAEGELDAGLTLLAETRQDPEARAYRAEALGRAAADDPAEVAALARTGAGSGSGPQQADVLLWLGHALLAGAVRRSGGSAPADRKGTEAALEEARGPFEAAALLDTDDAAPWAALQTVAMGLGADRADKDRLWAETTARAPHLFPAHATRVRTLASTRGGSAEEMFATAGATADSAPEGSPLPSVLALAHAEHLRAEERRLTEEGKSAFIVRMALGRLHGEPVEELFGLARVWAGTAVPHVRDVQAHHLFGWAFHRAGLTDAARWHLAAADGYVCDLPWSFFGDARTEAARAMADLGLDPDRPPPAP</sequence>
<accession>A0A7Z0EQ53</accession>
<dbReference type="EMBL" id="JACCFS010000001">
    <property type="protein sequence ID" value="NYJ36215.1"/>
    <property type="molecule type" value="Genomic_DNA"/>
</dbReference>
<proteinExistence type="predicted"/>
<keyword evidence="2" id="KW-1185">Reference proteome</keyword>
<comment type="caution">
    <text evidence="1">The sequence shown here is derived from an EMBL/GenBank/DDBJ whole genome shotgun (WGS) entry which is preliminary data.</text>
</comment>
<evidence type="ECO:0000313" key="1">
    <source>
        <dbReference type="EMBL" id="NYJ36215.1"/>
    </source>
</evidence>
<evidence type="ECO:0000313" key="2">
    <source>
        <dbReference type="Proteomes" id="UP000572051"/>
    </source>
</evidence>
<protein>
    <submittedName>
        <fullName evidence="1">Uncharacterized protein</fullName>
    </submittedName>
</protein>
<dbReference type="AlphaFoldDB" id="A0A7Z0EQ53"/>
<dbReference type="Proteomes" id="UP000572051">
    <property type="component" value="Unassembled WGS sequence"/>
</dbReference>
<name>A0A7Z0EQ53_9ACTN</name>
<organism evidence="1 2">
    <name type="scientific">Nocardiopsis aegyptia</name>
    <dbReference type="NCBI Taxonomy" id="220378"/>
    <lineage>
        <taxon>Bacteria</taxon>
        <taxon>Bacillati</taxon>
        <taxon>Actinomycetota</taxon>
        <taxon>Actinomycetes</taxon>
        <taxon>Streptosporangiales</taxon>
        <taxon>Nocardiopsidaceae</taxon>
        <taxon>Nocardiopsis</taxon>
    </lineage>
</organism>
<gene>
    <name evidence="1" type="ORF">HNR10_004096</name>
</gene>
<dbReference type="RefSeq" id="WP_179825975.1">
    <property type="nucleotide sequence ID" value="NZ_JACCFS010000001.1"/>
</dbReference>